<keyword evidence="1" id="KW-0472">Membrane</keyword>
<keyword evidence="3" id="KW-1185">Reference proteome</keyword>
<feature type="transmembrane region" description="Helical" evidence="1">
    <location>
        <begin position="40"/>
        <end position="59"/>
    </location>
</feature>
<reference evidence="3" key="1">
    <citation type="submission" date="2016-10" db="EMBL/GenBank/DDBJ databases">
        <authorList>
            <person name="Varghese N."/>
            <person name="Submissions S."/>
        </authorList>
    </citation>
    <scope>NUCLEOTIDE SEQUENCE [LARGE SCALE GENOMIC DNA]</scope>
    <source>
        <strain evidence="3">IBRC-M 10760</strain>
    </source>
</reference>
<evidence type="ECO:0000313" key="3">
    <source>
        <dbReference type="Proteomes" id="UP000199076"/>
    </source>
</evidence>
<feature type="transmembrane region" description="Helical" evidence="1">
    <location>
        <begin position="96"/>
        <end position="113"/>
    </location>
</feature>
<accession>A0A1G7MMS0</accession>
<feature type="transmembrane region" description="Helical" evidence="1">
    <location>
        <begin position="71"/>
        <end position="90"/>
    </location>
</feature>
<evidence type="ECO:0000313" key="2">
    <source>
        <dbReference type="EMBL" id="SDF63138.1"/>
    </source>
</evidence>
<name>A0A1G7MMS0_9EURY</name>
<organism evidence="2 3">
    <name type="scientific">Halorientalis regularis</name>
    <dbReference type="NCBI Taxonomy" id="660518"/>
    <lineage>
        <taxon>Archaea</taxon>
        <taxon>Methanobacteriati</taxon>
        <taxon>Methanobacteriota</taxon>
        <taxon>Stenosarchaea group</taxon>
        <taxon>Halobacteria</taxon>
        <taxon>Halobacteriales</taxon>
        <taxon>Haloarculaceae</taxon>
        <taxon>Halorientalis</taxon>
    </lineage>
</organism>
<dbReference type="OrthoDB" id="342532at2157"/>
<dbReference type="AlphaFoldDB" id="A0A1G7MMS0"/>
<keyword evidence="1" id="KW-1133">Transmembrane helix</keyword>
<feature type="transmembrane region" description="Helical" evidence="1">
    <location>
        <begin position="164"/>
        <end position="184"/>
    </location>
</feature>
<gene>
    <name evidence="2" type="ORF">SAMN05216218_1086</name>
</gene>
<protein>
    <submittedName>
        <fullName evidence="2">Uncharacterized protein</fullName>
    </submittedName>
</protein>
<evidence type="ECO:0000256" key="1">
    <source>
        <dbReference type="SAM" id="Phobius"/>
    </source>
</evidence>
<proteinExistence type="predicted"/>
<sequence length="202" mass="21557">MDEVGLSRLLRSRRGNAVLAWAFVGLVLSTSLTSVVTGNLLWTAFSAAVALIALLPALQLRSVWVMPPWEIVLLATAPVLGHTFAIELLTGQAQNTARYISVAALSLLVAVDLDGFTAVEMTEGFGALFVVVTTLATAGVWAVARWTADGLFGTGFLASEHALMLEFVGSATAGAIAGLVYVFYVRRRIRPRKRVPEEVDLA</sequence>
<keyword evidence="1" id="KW-0812">Transmembrane</keyword>
<dbReference type="STRING" id="660518.SAMN05216218_1086"/>
<dbReference type="EMBL" id="FNBK01000008">
    <property type="protein sequence ID" value="SDF63138.1"/>
    <property type="molecule type" value="Genomic_DNA"/>
</dbReference>
<dbReference type="RefSeq" id="WP_092692059.1">
    <property type="nucleotide sequence ID" value="NZ_FNBK01000008.1"/>
</dbReference>
<feature type="transmembrane region" description="Helical" evidence="1">
    <location>
        <begin position="17"/>
        <end position="34"/>
    </location>
</feature>
<feature type="transmembrane region" description="Helical" evidence="1">
    <location>
        <begin position="125"/>
        <end position="144"/>
    </location>
</feature>
<dbReference type="Proteomes" id="UP000199076">
    <property type="component" value="Unassembled WGS sequence"/>
</dbReference>